<evidence type="ECO:0000256" key="1">
    <source>
        <dbReference type="SAM" id="MobiDB-lite"/>
    </source>
</evidence>
<dbReference type="EMBL" id="JBHSSL010000041">
    <property type="protein sequence ID" value="MFC6170367.1"/>
    <property type="molecule type" value="Genomic_DNA"/>
</dbReference>
<reference evidence="3" key="1">
    <citation type="journal article" date="2019" name="Int. J. Syst. Evol. Microbiol.">
        <title>The Global Catalogue of Microorganisms (GCM) 10K type strain sequencing project: providing services to taxonomists for standard genome sequencing and annotation.</title>
        <authorList>
            <consortium name="The Broad Institute Genomics Platform"/>
            <consortium name="The Broad Institute Genome Sequencing Center for Infectious Disease"/>
            <person name="Wu L."/>
            <person name="Ma J."/>
        </authorList>
    </citation>
    <scope>NUCLEOTIDE SEQUENCE [LARGE SCALE GENOMIC DNA]</scope>
    <source>
        <strain evidence="3">CCM 8904</strain>
    </source>
</reference>
<name>A0ABW1RCI0_9LACO</name>
<sequence length="50" mass="5958">MRITDYGTVSCWYERNLLAKIDREIKHKQQVTKRSQTAQLKKNKSRCGDM</sequence>
<feature type="compositionally biased region" description="Basic residues" evidence="1">
    <location>
        <begin position="41"/>
        <end position="50"/>
    </location>
</feature>
<evidence type="ECO:0000313" key="2">
    <source>
        <dbReference type="EMBL" id="MFC6170367.1"/>
    </source>
</evidence>
<proteinExistence type="predicted"/>
<feature type="region of interest" description="Disordered" evidence="1">
    <location>
        <begin position="29"/>
        <end position="50"/>
    </location>
</feature>
<protein>
    <submittedName>
        <fullName evidence="2">Uncharacterized protein</fullName>
    </submittedName>
</protein>
<organism evidence="2 3">
    <name type="scientific">Loigolactobacillus jiayinensis</name>
    <dbReference type="NCBI Taxonomy" id="2486016"/>
    <lineage>
        <taxon>Bacteria</taxon>
        <taxon>Bacillati</taxon>
        <taxon>Bacillota</taxon>
        <taxon>Bacilli</taxon>
        <taxon>Lactobacillales</taxon>
        <taxon>Lactobacillaceae</taxon>
        <taxon>Loigolactobacillus</taxon>
    </lineage>
</organism>
<keyword evidence="3" id="KW-1185">Reference proteome</keyword>
<dbReference type="RefSeq" id="WP_164509536.1">
    <property type="nucleotide sequence ID" value="NZ_JBHSSL010000041.1"/>
</dbReference>
<gene>
    <name evidence="2" type="ORF">ACFQGP_07245</name>
</gene>
<dbReference type="Proteomes" id="UP001596289">
    <property type="component" value="Unassembled WGS sequence"/>
</dbReference>
<evidence type="ECO:0000313" key="3">
    <source>
        <dbReference type="Proteomes" id="UP001596289"/>
    </source>
</evidence>
<accession>A0ABW1RCI0</accession>
<comment type="caution">
    <text evidence="2">The sequence shown here is derived from an EMBL/GenBank/DDBJ whole genome shotgun (WGS) entry which is preliminary data.</text>
</comment>